<dbReference type="EMBL" id="QPEX01000028">
    <property type="protein sequence ID" value="RCS47670.1"/>
    <property type="molecule type" value="Genomic_DNA"/>
</dbReference>
<protein>
    <submittedName>
        <fullName evidence="1">Uncharacterized protein</fullName>
    </submittedName>
</protein>
<evidence type="ECO:0000313" key="2">
    <source>
        <dbReference type="Proteomes" id="UP000253562"/>
    </source>
</evidence>
<reference evidence="1 2" key="1">
    <citation type="submission" date="2018-07" db="EMBL/GenBank/DDBJ databases">
        <title>Comparative genomes isolates from brazilian mangrove.</title>
        <authorList>
            <person name="De Araujo J.E."/>
            <person name="Taketani R.G."/>
            <person name="Silva M.C.P."/>
            <person name="Lourenco M.V."/>
            <person name="Oliveira V.M."/>
            <person name="Andreote F.D."/>
        </authorList>
    </citation>
    <scope>NUCLEOTIDE SEQUENCE [LARGE SCALE GENOMIC DNA]</scope>
    <source>
        <strain evidence="1 2">HEX PRIS-MGV</strain>
    </source>
</reference>
<dbReference type="AlphaFoldDB" id="A0A368KPT0"/>
<proteinExistence type="predicted"/>
<dbReference type="OrthoDB" id="280840at2"/>
<organism evidence="1 2">
    <name type="scientific">Bremerella cremea</name>
    <dbReference type="NCBI Taxonomy" id="1031537"/>
    <lineage>
        <taxon>Bacteria</taxon>
        <taxon>Pseudomonadati</taxon>
        <taxon>Planctomycetota</taxon>
        <taxon>Planctomycetia</taxon>
        <taxon>Pirellulales</taxon>
        <taxon>Pirellulaceae</taxon>
        <taxon>Bremerella</taxon>
    </lineage>
</organism>
<sequence length="132" mass="14988">MSDDIPMISLVRKGTKKYPRYVLMKADTLRNPNYWTGLGWSVNETAALLFDDLNDAAWVYNDLMTDALSDRPCHRFIAPLYIEMYGDRPDLADLRSWLEKAVRVVVDAPRHGSGPQDSVGIMILDTEDTKPV</sequence>
<comment type="caution">
    <text evidence="1">The sequence shown here is derived from an EMBL/GenBank/DDBJ whole genome shotgun (WGS) entry which is preliminary data.</text>
</comment>
<dbReference type="RefSeq" id="WP_114369397.1">
    <property type="nucleotide sequence ID" value="NZ_QPEX01000028.1"/>
</dbReference>
<evidence type="ECO:0000313" key="1">
    <source>
        <dbReference type="EMBL" id="RCS47670.1"/>
    </source>
</evidence>
<gene>
    <name evidence="1" type="ORF">DTL42_14215</name>
</gene>
<dbReference type="Proteomes" id="UP000253562">
    <property type="component" value="Unassembled WGS sequence"/>
</dbReference>
<name>A0A368KPT0_9BACT</name>
<accession>A0A368KPT0</accession>